<gene>
    <name evidence="4" type="ORF">AB0E61_13510</name>
</gene>
<organism evidence="4 5">
    <name type="scientific">Streptomyces catenulae</name>
    <dbReference type="NCBI Taxonomy" id="66875"/>
    <lineage>
        <taxon>Bacteria</taxon>
        <taxon>Bacillati</taxon>
        <taxon>Actinomycetota</taxon>
        <taxon>Actinomycetes</taxon>
        <taxon>Kitasatosporales</taxon>
        <taxon>Streptomycetaceae</taxon>
        <taxon>Streptomyces</taxon>
    </lineage>
</organism>
<evidence type="ECO:0000313" key="4">
    <source>
        <dbReference type="EMBL" id="MEU3711101.1"/>
    </source>
</evidence>
<dbReference type="EMBL" id="JBEZVI010000009">
    <property type="protein sequence ID" value="MEU3711101.1"/>
    <property type="molecule type" value="Genomic_DNA"/>
</dbReference>
<dbReference type="RefSeq" id="WP_030283718.1">
    <property type="nucleotide sequence ID" value="NZ_JBEZVI010000009.1"/>
</dbReference>
<protein>
    <submittedName>
        <fullName evidence="4">Fumarylacetoacetate hydrolase family protein</fullName>
    </submittedName>
</protein>
<dbReference type="PANTHER" id="PTHR42796:SF4">
    <property type="entry name" value="FUMARYLACETOACETATE HYDROLASE DOMAIN-CONTAINING PROTEIN 2A"/>
    <property type="match status" value="1"/>
</dbReference>
<dbReference type="Pfam" id="PF01557">
    <property type="entry name" value="FAA_hydrolase"/>
    <property type="match status" value="1"/>
</dbReference>
<name>A0ABV2YZC3_9ACTN</name>
<dbReference type="InterPro" id="IPR051121">
    <property type="entry name" value="FAH"/>
</dbReference>
<comment type="caution">
    <text evidence="4">The sequence shown here is derived from an EMBL/GenBank/DDBJ whole genome shotgun (WGS) entry which is preliminary data.</text>
</comment>
<evidence type="ECO:0000313" key="5">
    <source>
        <dbReference type="Proteomes" id="UP001550853"/>
    </source>
</evidence>
<evidence type="ECO:0000256" key="1">
    <source>
        <dbReference type="ARBA" id="ARBA00010211"/>
    </source>
</evidence>
<dbReference type="Gene3D" id="3.90.850.10">
    <property type="entry name" value="Fumarylacetoacetase-like, C-terminal domain"/>
    <property type="match status" value="1"/>
</dbReference>
<reference evidence="4 5" key="1">
    <citation type="submission" date="2024-06" db="EMBL/GenBank/DDBJ databases">
        <title>The Natural Products Discovery Center: Release of the First 8490 Sequenced Strains for Exploring Actinobacteria Biosynthetic Diversity.</title>
        <authorList>
            <person name="Kalkreuter E."/>
            <person name="Kautsar S.A."/>
            <person name="Yang D."/>
            <person name="Bader C.D."/>
            <person name="Teijaro C.N."/>
            <person name="Fluegel L."/>
            <person name="Davis C.M."/>
            <person name="Simpson J.R."/>
            <person name="Lauterbach L."/>
            <person name="Steele A.D."/>
            <person name="Gui C."/>
            <person name="Meng S."/>
            <person name="Li G."/>
            <person name="Viehrig K."/>
            <person name="Ye F."/>
            <person name="Su P."/>
            <person name="Kiefer A.F."/>
            <person name="Nichols A."/>
            <person name="Cepeda A.J."/>
            <person name="Yan W."/>
            <person name="Fan B."/>
            <person name="Jiang Y."/>
            <person name="Adhikari A."/>
            <person name="Zheng C.-J."/>
            <person name="Schuster L."/>
            <person name="Cowan T.M."/>
            <person name="Smanski M.J."/>
            <person name="Chevrette M.G."/>
            <person name="De Carvalho L.P.S."/>
            <person name="Shen B."/>
        </authorList>
    </citation>
    <scope>NUCLEOTIDE SEQUENCE [LARGE SCALE GENOMIC DNA]</scope>
    <source>
        <strain evidence="4 5">NPDC033039</strain>
    </source>
</reference>
<dbReference type="InterPro" id="IPR036663">
    <property type="entry name" value="Fumarylacetoacetase_C_sf"/>
</dbReference>
<keyword evidence="5" id="KW-1185">Reference proteome</keyword>
<sequence>MPHEPWSLVSYASADGPRTGIRTSGGTVHTAPGELADTPLITLLDRWARVSDTLRTWRPEAATAVPGAVLLAPLTYPGKILCAGANYHSHLAEMGVEARQPPAEGYFFTKTPRTTVIGPGEAITFPGGPDRRLDWEAELAVVIGKEGKGFAPDEALGYVAGYTIANDVSARDALRREEAVGPPFAYDWLRTKSLDGFCPLGPGIVPGWFVDDPQDLGIRLWVNGEVKQDARTGDMIRPVAELLSVAARDMTLLPGDVVLTGSPAGVGMARGEWLEPGDEIVIEIERLGRLRNTVGHPER</sequence>
<dbReference type="SUPFAM" id="SSF56529">
    <property type="entry name" value="FAH"/>
    <property type="match status" value="1"/>
</dbReference>
<proteinExistence type="inferred from homology"/>
<keyword evidence="2" id="KW-0479">Metal-binding</keyword>
<dbReference type="Proteomes" id="UP001550853">
    <property type="component" value="Unassembled WGS sequence"/>
</dbReference>
<dbReference type="InterPro" id="IPR011234">
    <property type="entry name" value="Fumarylacetoacetase-like_C"/>
</dbReference>
<accession>A0ABV2YZC3</accession>
<evidence type="ECO:0000259" key="3">
    <source>
        <dbReference type="Pfam" id="PF01557"/>
    </source>
</evidence>
<dbReference type="PANTHER" id="PTHR42796">
    <property type="entry name" value="FUMARYLACETOACETATE HYDROLASE DOMAIN-CONTAINING PROTEIN 2A-RELATED"/>
    <property type="match status" value="1"/>
</dbReference>
<feature type="domain" description="Fumarylacetoacetase-like C-terminal" evidence="3">
    <location>
        <begin position="79"/>
        <end position="294"/>
    </location>
</feature>
<keyword evidence="4" id="KW-0378">Hydrolase</keyword>
<comment type="similarity">
    <text evidence="1">Belongs to the FAH family.</text>
</comment>
<evidence type="ECO:0000256" key="2">
    <source>
        <dbReference type="ARBA" id="ARBA00022723"/>
    </source>
</evidence>
<dbReference type="GO" id="GO:0016787">
    <property type="term" value="F:hydrolase activity"/>
    <property type="evidence" value="ECO:0007669"/>
    <property type="project" value="UniProtKB-KW"/>
</dbReference>